<feature type="compositionally biased region" description="Low complexity" evidence="1">
    <location>
        <begin position="185"/>
        <end position="211"/>
    </location>
</feature>
<dbReference type="PANTHER" id="PTHR12774:SF2">
    <property type="entry name" value="PEROXISOMAL BIOGENESIS FACTOR 19"/>
    <property type="match status" value="1"/>
</dbReference>
<dbReference type="KEGG" id="mbr:MONBRDRAFT_31204"/>
<dbReference type="Gene3D" id="1.20.120.900">
    <property type="entry name" value="Pex19, mPTS binding domain"/>
    <property type="match status" value="1"/>
</dbReference>
<dbReference type="EMBL" id="CH991544">
    <property type="protein sequence ID" value="EDQ91759.1"/>
    <property type="molecule type" value="Genomic_DNA"/>
</dbReference>
<dbReference type="eggNOG" id="KOG3133">
    <property type="taxonomic scope" value="Eukaryota"/>
</dbReference>
<name>A9USC9_MONBE</name>
<evidence type="ECO:0000313" key="3">
    <source>
        <dbReference type="Proteomes" id="UP000001357"/>
    </source>
</evidence>
<dbReference type="OMA" id="HVYETEP"/>
<dbReference type="GO" id="GO:0005778">
    <property type="term" value="C:peroxisomal membrane"/>
    <property type="evidence" value="ECO:0000318"/>
    <property type="project" value="GO_Central"/>
</dbReference>
<proteinExistence type="predicted"/>
<dbReference type="InterPro" id="IPR006708">
    <property type="entry name" value="Pex19"/>
</dbReference>
<dbReference type="AlphaFoldDB" id="A9USC9"/>
<dbReference type="InParanoid" id="A9USC9"/>
<keyword evidence="3" id="KW-1185">Reference proteome</keyword>
<protein>
    <recommendedName>
        <fullName evidence="4">Peroxin-19</fullName>
    </recommendedName>
</protein>
<dbReference type="GO" id="GO:0045046">
    <property type="term" value="P:protein import into peroxisome membrane"/>
    <property type="evidence" value="ECO:0000318"/>
    <property type="project" value="GO_Central"/>
</dbReference>
<feature type="region of interest" description="Disordered" evidence="1">
    <location>
        <begin position="164"/>
        <end position="215"/>
    </location>
</feature>
<dbReference type="GO" id="GO:0033328">
    <property type="term" value="F:peroxisome membrane targeting sequence binding"/>
    <property type="evidence" value="ECO:0000318"/>
    <property type="project" value="GO_Central"/>
</dbReference>
<evidence type="ECO:0000313" key="2">
    <source>
        <dbReference type="EMBL" id="EDQ91759.1"/>
    </source>
</evidence>
<dbReference type="PANTHER" id="PTHR12774">
    <property type="entry name" value="PEROXISOMAL BIOGENESIS FACTOR 19"/>
    <property type="match status" value="1"/>
</dbReference>
<organism evidence="2 3">
    <name type="scientific">Monosiga brevicollis</name>
    <name type="common">Choanoflagellate</name>
    <dbReference type="NCBI Taxonomy" id="81824"/>
    <lineage>
        <taxon>Eukaryota</taxon>
        <taxon>Choanoflagellata</taxon>
        <taxon>Craspedida</taxon>
        <taxon>Salpingoecidae</taxon>
        <taxon>Monosiga</taxon>
    </lineage>
</organism>
<accession>A9USC9</accession>
<dbReference type="Pfam" id="PF04614">
    <property type="entry name" value="Pex19"/>
    <property type="match status" value="1"/>
</dbReference>
<dbReference type="RefSeq" id="XP_001743045.1">
    <property type="nucleotide sequence ID" value="XM_001742993.1"/>
</dbReference>
<feature type="compositionally biased region" description="Low complexity" evidence="1">
    <location>
        <begin position="103"/>
        <end position="123"/>
    </location>
</feature>
<dbReference type="InterPro" id="IPR038322">
    <property type="entry name" value="Pex19_C_sf"/>
</dbReference>
<sequence length="404" mass="42517">MGRAHVKFTATLGVHQVVLEVIGHPMTILQQLGQNLSYMYKHIGPASHLELVRSNKQAPARGQSPSTMSQGDDDFNDLLSDVLEDYSRREEAARSEKQEQAHTAASDSTGASSSAGSAGAPKGDLDALADQLADDFLRDLQVMGDGEADVETMVQRLMTSLGQINPDIDSSAPVPEKSASSPNTPATRSAPSNAPRAASEPAASARPGPEAQEPDSFASLLQDLNAASSADQPDLGELDHLVQSLLSQLGGDASADAVDPAAASTSAASAAGGDSSSSDDDGVAGMFNALVSKDVLYPSIQELCDKYPEWLATRGKDLEAKDRGRYEHQHSLLCRARVIFDDPKQTGNDEAQQVFVVLTQMAETGPPPRDLVEELGLELGEDDQPKLPGDLANLLNASGSCSVM</sequence>
<feature type="compositionally biased region" description="Basic and acidic residues" evidence="1">
    <location>
        <begin position="85"/>
        <end position="100"/>
    </location>
</feature>
<dbReference type="GeneID" id="5888228"/>
<feature type="region of interest" description="Disordered" evidence="1">
    <location>
        <begin position="53"/>
        <end position="123"/>
    </location>
</feature>
<evidence type="ECO:0000256" key="1">
    <source>
        <dbReference type="SAM" id="MobiDB-lite"/>
    </source>
</evidence>
<dbReference type="STRING" id="81824.A9USC9"/>
<reference evidence="2 3" key="1">
    <citation type="journal article" date="2008" name="Nature">
        <title>The genome of the choanoflagellate Monosiga brevicollis and the origin of metazoans.</title>
        <authorList>
            <consortium name="JGI Sequencing"/>
            <person name="King N."/>
            <person name="Westbrook M.J."/>
            <person name="Young S.L."/>
            <person name="Kuo A."/>
            <person name="Abedin M."/>
            <person name="Chapman J."/>
            <person name="Fairclough S."/>
            <person name="Hellsten U."/>
            <person name="Isogai Y."/>
            <person name="Letunic I."/>
            <person name="Marr M."/>
            <person name="Pincus D."/>
            <person name="Putnam N."/>
            <person name="Rokas A."/>
            <person name="Wright K.J."/>
            <person name="Zuzow R."/>
            <person name="Dirks W."/>
            <person name="Good M."/>
            <person name="Goodstein D."/>
            <person name="Lemons D."/>
            <person name="Li W."/>
            <person name="Lyons J.B."/>
            <person name="Morris A."/>
            <person name="Nichols S."/>
            <person name="Richter D.J."/>
            <person name="Salamov A."/>
            <person name="Bork P."/>
            <person name="Lim W.A."/>
            <person name="Manning G."/>
            <person name="Miller W.T."/>
            <person name="McGinnis W."/>
            <person name="Shapiro H."/>
            <person name="Tjian R."/>
            <person name="Grigoriev I.V."/>
            <person name="Rokhsar D."/>
        </authorList>
    </citation>
    <scope>NUCLEOTIDE SEQUENCE [LARGE SCALE GENOMIC DNA]</scope>
    <source>
        <strain evidence="3">MX1 / ATCC 50154</strain>
    </source>
</reference>
<evidence type="ECO:0008006" key="4">
    <source>
        <dbReference type="Google" id="ProtNLM"/>
    </source>
</evidence>
<dbReference type="Proteomes" id="UP000001357">
    <property type="component" value="Unassembled WGS sequence"/>
</dbReference>
<gene>
    <name evidence="2" type="ORF">MONBRDRAFT_31204</name>
</gene>